<dbReference type="EMBL" id="CAJNOT010011408">
    <property type="protein sequence ID" value="CAF1534042.1"/>
    <property type="molecule type" value="Genomic_DNA"/>
</dbReference>
<dbReference type="PANTHER" id="PTHR12989:SF10">
    <property type="entry name" value="DOL-P-GLC:GLC(2)MAN(9)GLCNAC(2)-PP-DOL ALPHA-1,2-GLUCOSYLTRANSFERASE-RELATED"/>
    <property type="match status" value="1"/>
</dbReference>
<dbReference type="GO" id="GO:0106073">
    <property type="term" value="F:dolichyl pyrophosphate Glc2Man9GlcNAc2 alpha-1,2-glucosyltransferase activity"/>
    <property type="evidence" value="ECO:0007669"/>
    <property type="project" value="UniProtKB-EC"/>
</dbReference>
<dbReference type="AlphaFoldDB" id="A0A815VS64"/>
<evidence type="ECO:0000256" key="3">
    <source>
        <dbReference type="ARBA" id="ARBA00010600"/>
    </source>
</evidence>
<keyword evidence="11 14" id="KW-0472">Membrane</keyword>
<evidence type="ECO:0000256" key="4">
    <source>
        <dbReference type="ARBA" id="ARBA00011967"/>
    </source>
</evidence>
<evidence type="ECO:0000256" key="10">
    <source>
        <dbReference type="ARBA" id="ARBA00022989"/>
    </source>
</evidence>
<evidence type="ECO:0000256" key="12">
    <source>
        <dbReference type="ARBA" id="ARBA00044727"/>
    </source>
</evidence>
<comment type="pathway">
    <text evidence="2">Protein modification; protein glycosylation.</text>
</comment>
<organism evidence="15 17">
    <name type="scientific">Rotaria sordida</name>
    <dbReference type="NCBI Taxonomy" id="392033"/>
    <lineage>
        <taxon>Eukaryota</taxon>
        <taxon>Metazoa</taxon>
        <taxon>Spiralia</taxon>
        <taxon>Gnathifera</taxon>
        <taxon>Rotifera</taxon>
        <taxon>Eurotatoria</taxon>
        <taxon>Bdelloidea</taxon>
        <taxon>Philodinida</taxon>
        <taxon>Philodinidae</taxon>
        <taxon>Rotaria</taxon>
    </lineage>
</organism>
<evidence type="ECO:0000256" key="7">
    <source>
        <dbReference type="ARBA" id="ARBA00022679"/>
    </source>
</evidence>
<dbReference type="Pfam" id="PF04922">
    <property type="entry name" value="DIE2_ALG10"/>
    <property type="match status" value="1"/>
</dbReference>
<feature type="transmembrane region" description="Helical" evidence="14">
    <location>
        <begin position="39"/>
        <end position="59"/>
    </location>
</feature>
<evidence type="ECO:0000256" key="8">
    <source>
        <dbReference type="ARBA" id="ARBA00022692"/>
    </source>
</evidence>
<gene>
    <name evidence="16" type="ORF">JBS370_LOCUS42091</name>
    <name evidence="15" type="ORF">ZHD862_LOCUS38842</name>
</gene>
<feature type="non-terminal residue" evidence="15">
    <location>
        <position position="1"/>
    </location>
</feature>
<dbReference type="PANTHER" id="PTHR12989">
    <property type="entry name" value="ALPHA-1,2-GLUCOSYLTRANSFERASE ALG10"/>
    <property type="match status" value="1"/>
</dbReference>
<comment type="caution">
    <text evidence="15">The sequence shown here is derived from an EMBL/GenBank/DDBJ whole genome shotgun (WGS) entry which is preliminary data.</text>
</comment>
<dbReference type="EC" id="2.4.1.256" evidence="4"/>
<dbReference type="InterPro" id="IPR016900">
    <property type="entry name" value="Alg10"/>
</dbReference>
<reference evidence="15" key="1">
    <citation type="submission" date="2021-02" db="EMBL/GenBank/DDBJ databases">
        <authorList>
            <person name="Nowell W R."/>
        </authorList>
    </citation>
    <scope>NUCLEOTIDE SEQUENCE</scope>
</reference>
<dbReference type="GO" id="GO:0005789">
    <property type="term" value="C:endoplasmic reticulum membrane"/>
    <property type="evidence" value="ECO:0007669"/>
    <property type="project" value="UniProtKB-SubCell"/>
</dbReference>
<evidence type="ECO:0000256" key="6">
    <source>
        <dbReference type="ARBA" id="ARBA00022676"/>
    </source>
</evidence>
<evidence type="ECO:0000313" key="17">
    <source>
        <dbReference type="Proteomes" id="UP000663864"/>
    </source>
</evidence>
<name>A0A815VS64_9BILA</name>
<evidence type="ECO:0000256" key="2">
    <source>
        <dbReference type="ARBA" id="ARBA00004922"/>
    </source>
</evidence>
<keyword evidence="7" id="KW-0808">Transferase</keyword>
<evidence type="ECO:0000256" key="13">
    <source>
        <dbReference type="ARBA" id="ARBA00048064"/>
    </source>
</evidence>
<evidence type="ECO:0000313" key="16">
    <source>
        <dbReference type="EMBL" id="CAF4356337.1"/>
    </source>
</evidence>
<dbReference type="Proteomes" id="UP000663864">
    <property type="component" value="Unassembled WGS sequence"/>
</dbReference>
<evidence type="ECO:0000313" key="15">
    <source>
        <dbReference type="EMBL" id="CAF1534042.1"/>
    </source>
</evidence>
<comment type="subcellular location">
    <subcellularLocation>
        <location evidence="1">Endoplasmic reticulum membrane</location>
        <topology evidence="1">Multi-pass membrane protein</topology>
    </subcellularLocation>
</comment>
<evidence type="ECO:0000256" key="14">
    <source>
        <dbReference type="SAM" id="Phobius"/>
    </source>
</evidence>
<evidence type="ECO:0000256" key="9">
    <source>
        <dbReference type="ARBA" id="ARBA00022824"/>
    </source>
</evidence>
<dbReference type="EMBL" id="CAJOBD010052607">
    <property type="protein sequence ID" value="CAF4356337.1"/>
    <property type="molecule type" value="Genomic_DNA"/>
</dbReference>
<evidence type="ECO:0000256" key="5">
    <source>
        <dbReference type="ARBA" id="ARBA00018512"/>
    </source>
</evidence>
<evidence type="ECO:0000256" key="11">
    <source>
        <dbReference type="ARBA" id="ARBA00023136"/>
    </source>
</evidence>
<dbReference type="Proteomes" id="UP000663836">
    <property type="component" value="Unassembled WGS sequence"/>
</dbReference>
<keyword evidence="9" id="KW-0256">Endoplasmic reticulum</keyword>
<comment type="catalytic activity">
    <reaction evidence="13">
        <text>an alpha-D-Glc-(1-&gt;3)-alpha-D-Glc-(1-&gt;3)-alpha-D-Man-(1-&gt;2)-alpha-D-Man-(1-&gt;2)-alpha-D-Man-(1-&gt;3)-[alpha-D-Man-(1-&gt;2)-alpha-D-Man-(1-&gt;3)-[alpha-D-Man-(1-&gt;2)-alpha-D-Man-(1-&gt;6)]-alpha-D-Man-(1-&gt;6)]-beta-D-Man-(1-&gt;4)-beta-D-GlcNAc-(1-&gt;4)-alpha-D-GlcNAc-diphospho-di-trans,poly-cis-dolichol + a di-trans,poly-cis-dolichyl beta-D-glucosyl phosphate = a alpha-D-Glc-(1-&gt;2)-alpha-D-Glc-(1-&gt;3)-alpha-D-Glc-(1-&gt;3)-alpha-D-Man-(1-&gt;2)-alpha-D-Man-(1-&gt;2)-alpha-D-Man-(1-&gt;3)-[alpha-D-Man-(1-&gt;2)-alpha-D-Man-(1-&gt;3)-[alpha-D-Man-(1-&gt;2)-alpha-D-Man-(1-&gt;6)]-alpha-D-Man-(1-&gt;6)]-beta-D-Man-(1-&gt;4)-beta-D-GlcNAc-(1-&gt;4)-alpha-D-GlcNAc-diphospho-di-trans,poly-cis-dolichol + a di-trans,poly-cis-dolichyl phosphate + H(+)</text>
        <dbReference type="Rhea" id="RHEA:29543"/>
        <dbReference type="Rhea" id="RHEA-COMP:19498"/>
        <dbReference type="Rhea" id="RHEA-COMP:19502"/>
        <dbReference type="Rhea" id="RHEA-COMP:19512"/>
        <dbReference type="Rhea" id="RHEA-COMP:19522"/>
        <dbReference type="ChEBI" id="CHEBI:15378"/>
        <dbReference type="ChEBI" id="CHEBI:57525"/>
        <dbReference type="ChEBI" id="CHEBI:57683"/>
        <dbReference type="ChEBI" id="CHEBI:132522"/>
        <dbReference type="ChEBI" id="CHEBI:132523"/>
        <dbReference type="EC" id="2.4.1.256"/>
    </reaction>
    <physiologicalReaction direction="left-to-right" evidence="13">
        <dbReference type="Rhea" id="RHEA:29544"/>
    </physiologicalReaction>
</comment>
<accession>A0A815VS64</accession>
<sequence length="72" mass="8383">WDPSITTPPGLYIMTHLFEMILNSLQILDKTFGQCSLGLARFTNVIFMLALPFIFMKYLEKIKKEDKQVSKK</sequence>
<keyword evidence="6" id="KW-0328">Glycosyltransferase</keyword>
<protein>
    <recommendedName>
        <fullName evidence="5">Dol-P-Glc:Glc(2)Man(9)GlcNAc(2)-PP-Dol alpha-1,2-glucosyltransferase</fullName>
        <ecNumber evidence="4">2.4.1.256</ecNumber>
    </recommendedName>
</protein>
<evidence type="ECO:0000256" key="1">
    <source>
        <dbReference type="ARBA" id="ARBA00004477"/>
    </source>
</evidence>
<dbReference type="GO" id="GO:0006488">
    <property type="term" value="P:dolichol-linked oligosaccharide biosynthetic process"/>
    <property type="evidence" value="ECO:0007669"/>
    <property type="project" value="InterPro"/>
</dbReference>
<comment type="function">
    <text evidence="12">Dol-P-Glc:Glc(2)Man(9)GlcNAc(2)-PP-Dol alpha-1,2-glucosyltransferase that operates in the biosynthetic pathway of dolichol-linked oligosaccharides, the glycan precursors employed in protein asparagine (N)-glycosylation. The assembly of dolichol-linked oligosaccharides begins on the cytosolic side of the endoplasmic reticulum membrane and finishes in its lumen. The sequential addition of sugars to dolichol pyrophosphate produces dolichol-linked oligosaccharides containing fourteen sugars, including two GlcNAcs, nine mannoses and three glucoses. Once assembled, the oligosaccharide is transferred from the lipid to nascent proteins by oligosaccharyltransferases. In the lumen of the endoplasmic reticulum, adds the third and last glucose residue from dolichyl phosphate glucose (Dol-P-Glc) onto the lipid-linked oligosaccharide intermediate Glc(2)Man(9)GlcNAc(2)-PP-Dol to produce Glc(3)Man(9)GlcNAc(2)-PP-Dol.</text>
</comment>
<keyword evidence="10 14" id="KW-1133">Transmembrane helix</keyword>
<keyword evidence="8 14" id="KW-0812">Transmembrane</keyword>
<proteinExistence type="inferred from homology"/>
<comment type="similarity">
    <text evidence="3">Belongs to the ALG10 glucosyltransferase family.</text>
</comment>